<name>A0A0A9BVN0_ARUDO</name>
<accession>A0A0A9BVN0</accession>
<proteinExistence type="predicted"/>
<dbReference type="EMBL" id="GBRH01231637">
    <property type="protein sequence ID" value="JAD66258.1"/>
    <property type="molecule type" value="Transcribed_RNA"/>
</dbReference>
<sequence>MQQHQHQE</sequence>
<evidence type="ECO:0000313" key="1">
    <source>
        <dbReference type="EMBL" id="JAD66258.1"/>
    </source>
</evidence>
<organism evidence="1">
    <name type="scientific">Arundo donax</name>
    <name type="common">Giant reed</name>
    <name type="synonym">Donax arundinaceus</name>
    <dbReference type="NCBI Taxonomy" id="35708"/>
    <lineage>
        <taxon>Eukaryota</taxon>
        <taxon>Viridiplantae</taxon>
        <taxon>Streptophyta</taxon>
        <taxon>Embryophyta</taxon>
        <taxon>Tracheophyta</taxon>
        <taxon>Spermatophyta</taxon>
        <taxon>Magnoliopsida</taxon>
        <taxon>Liliopsida</taxon>
        <taxon>Poales</taxon>
        <taxon>Poaceae</taxon>
        <taxon>PACMAD clade</taxon>
        <taxon>Arundinoideae</taxon>
        <taxon>Arundineae</taxon>
        <taxon>Arundo</taxon>
    </lineage>
</organism>
<reference evidence="1" key="1">
    <citation type="submission" date="2014-09" db="EMBL/GenBank/DDBJ databases">
        <authorList>
            <person name="Magalhaes I.L.F."/>
            <person name="Oliveira U."/>
            <person name="Santos F.R."/>
            <person name="Vidigal T.H.D.A."/>
            <person name="Brescovit A.D."/>
            <person name="Santos A.J."/>
        </authorList>
    </citation>
    <scope>NUCLEOTIDE SEQUENCE</scope>
    <source>
        <tissue evidence="1">Shoot tissue taken approximately 20 cm above the soil surface</tissue>
    </source>
</reference>
<reference evidence="1" key="2">
    <citation type="journal article" date="2015" name="Data Brief">
        <title>Shoot transcriptome of the giant reed, Arundo donax.</title>
        <authorList>
            <person name="Barrero R.A."/>
            <person name="Guerrero F.D."/>
            <person name="Moolhuijzen P."/>
            <person name="Goolsby J.A."/>
            <person name="Tidwell J."/>
            <person name="Bellgard S.E."/>
            <person name="Bellgard M.I."/>
        </authorList>
    </citation>
    <scope>NUCLEOTIDE SEQUENCE</scope>
    <source>
        <tissue evidence="1">Shoot tissue taken approximately 20 cm above the soil surface</tissue>
    </source>
</reference>
<protein>
    <submittedName>
        <fullName evidence="1">Uncharacterized protein</fullName>
    </submittedName>
</protein>